<evidence type="ECO:0000259" key="3">
    <source>
        <dbReference type="Pfam" id="PF17853"/>
    </source>
</evidence>
<dbReference type="EMBL" id="JBEUKS010000012">
    <property type="protein sequence ID" value="MFC1442407.1"/>
    <property type="molecule type" value="Genomic_DNA"/>
</dbReference>
<dbReference type="InterPro" id="IPR051448">
    <property type="entry name" value="CdaR-like_regulators"/>
</dbReference>
<dbReference type="InterPro" id="IPR025736">
    <property type="entry name" value="PucR_C-HTH_dom"/>
</dbReference>
<dbReference type="PANTHER" id="PTHR33744:SF17">
    <property type="entry name" value="CONSERVED PROTEIN"/>
    <property type="match status" value="1"/>
</dbReference>
<dbReference type="PANTHER" id="PTHR33744">
    <property type="entry name" value="CARBOHYDRATE DIACID REGULATOR"/>
    <property type="match status" value="1"/>
</dbReference>
<dbReference type="Pfam" id="PF17853">
    <property type="entry name" value="GGDEF_2"/>
    <property type="match status" value="1"/>
</dbReference>
<dbReference type="Proteomes" id="UP001592581">
    <property type="component" value="Unassembled WGS sequence"/>
</dbReference>
<evidence type="ECO:0000313" key="4">
    <source>
        <dbReference type="EMBL" id="MFC1442407.1"/>
    </source>
</evidence>
<dbReference type="InterPro" id="IPR042070">
    <property type="entry name" value="PucR_C-HTH_sf"/>
</dbReference>
<dbReference type="Gene3D" id="1.10.10.2840">
    <property type="entry name" value="PucR C-terminal helix-turn-helix domain"/>
    <property type="match status" value="1"/>
</dbReference>
<dbReference type="RefSeq" id="WP_380567458.1">
    <property type="nucleotide sequence ID" value="NZ_JBEUKS010000012.1"/>
</dbReference>
<dbReference type="Pfam" id="PF13556">
    <property type="entry name" value="HTH_30"/>
    <property type="match status" value="1"/>
</dbReference>
<protein>
    <submittedName>
        <fullName evidence="4">Helix-turn-helix domain-containing protein</fullName>
    </submittedName>
</protein>
<evidence type="ECO:0000256" key="1">
    <source>
        <dbReference type="ARBA" id="ARBA00006754"/>
    </source>
</evidence>
<accession>A0ABV6XVV4</accession>
<gene>
    <name evidence="4" type="ORF">ABUW04_29560</name>
</gene>
<comment type="caution">
    <text evidence="4">The sequence shown here is derived from an EMBL/GenBank/DDBJ whole genome shotgun (WGS) entry which is preliminary data.</text>
</comment>
<sequence>MQAELTIGELVEQLGPAVLRLAVEPGSAGSSDRVLGGVSIHAPGAEEEAPEPGGVVLVVGLRDHAELLAFAERAAGAGVHALAVKGPLPDPWENCPLPVIEVNSGASWLHVATTVRELLLARARARVEPDAGPGDLFGLAQAIGTLLGAPVTIEDPSSAVLAWSSGQDDTDPSRIETVLGRAVKQKELEVLNARGDFARLRASDDPVFIEPVAPGMMPRVAIAVRAGSEVIGYVWAVTAEPLAPELAAGLRELMPMAALHLMGARADRQRQREHRRELSAVVLGGGTAAVEAAARLRLGAGPLCVLAAAPRRDAEVFTEPDTETAMALAKARRQALEQELDRYLCAMHPSGVAMAGGPTVYALLAWPQRTPEEAVARSRALAADFLTRSPAGAGFAIAVGGPVAEVGAVPTARRQADAVLRVLRGRYDSPPGQAATRPPTVATVSETMLPVLLDGLADQMRELDLPVGSGPVRLLRELDSREGRRGVLVESLAAYFAAAGSTEVAAERLRIHVNTMRYRLRRVREASGLDFADADAMLLAQIELRLTAS</sequence>
<keyword evidence="5" id="KW-1185">Reference proteome</keyword>
<name>A0ABV6XVV4_9ACTN</name>
<reference evidence="4 5" key="1">
    <citation type="submission" date="2024-06" db="EMBL/GenBank/DDBJ databases">
        <authorList>
            <person name="Lee S.D."/>
        </authorList>
    </citation>
    <scope>NUCLEOTIDE SEQUENCE [LARGE SCALE GENOMIC DNA]</scope>
    <source>
        <strain evidence="4 5">N1-10</strain>
    </source>
</reference>
<evidence type="ECO:0000259" key="2">
    <source>
        <dbReference type="Pfam" id="PF13556"/>
    </source>
</evidence>
<feature type="domain" description="CdaR GGDEF-like" evidence="3">
    <location>
        <begin position="292"/>
        <end position="422"/>
    </location>
</feature>
<comment type="similarity">
    <text evidence="1">Belongs to the CdaR family.</text>
</comment>
<dbReference type="InterPro" id="IPR041522">
    <property type="entry name" value="CdaR_GGDEF"/>
</dbReference>
<proteinExistence type="inferred from homology"/>
<organism evidence="4 5">
    <name type="scientific">Streptacidiphilus jeojiensis</name>
    <dbReference type="NCBI Taxonomy" id="3229225"/>
    <lineage>
        <taxon>Bacteria</taxon>
        <taxon>Bacillati</taxon>
        <taxon>Actinomycetota</taxon>
        <taxon>Actinomycetes</taxon>
        <taxon>Kitasatosporales</taxon>
        <taxon>Streptomycetaceae</taxon>
        <taxon>Streptacidiphilus</taxon>
    </lineage>
</organism>
<evidence type="ECO:0000313" key="5">
    <source>
        <dbReference type="Proteomes" id="UP001592581"/>
    </source>
</evidence>
<feature type="domain" description="PucR C-terminal helix-turn-helix" evidence="2">
    <location>
        <begin position="488"/>
        <end position="545"/>
    </location>
</feature>